<proteinExistence type="predicted"/>
<keyword evidence="3" id="KW-1185">Reference proteome</keyword>
<gene>
    <name evidence="2" type="ORF">Msi02_00510</name>
</gene>
<organism evidence="2 3">
    <name type="scientific">Microbispora siamensis</name>
    <dbReference type="NCBI Taxonomy" id="564413"/>
    <lineage>
        <taxon>Bacteria</taxon>
        <taxon>Bacillati</taxon>
        <taxon>Actinomycetota</taxon>
        <taxon>Actinomycetes</taxon>
        <taxon>Streptosporangiales</taxon>
        <taxon>Streptosporangiaceae</taxon>
        <taxon>Microbispora</taxon>
    </lineage>
</organism>
<evidence type="ECO:0000313" key="2">
    <source>
        <dbReference type="EMBL" id="GIH59234.1"/>
    </source>
</evidence>
<reference evidence="2 3" key="1">
    <citation type="submission" date="2021-01" db="EMBL/GenBank/DDBJ databases">
        <title>Whole genome shotgun sequence of Microbispora siamensis NBRC 104113.</title>
        <authorList>
            <person name="Komaki H."/>
            <person name="Tamura T."/>
        </authorList>
    </citation>
    <scope>NUCLEOTIDE SEQUENCE [LARGE SCALE GENOMIC DNA]</scope>
    <source>
        <strain evidence="2 3">NBRC 104113</strain>
    </source>
</reference>
<dbReference type="InterPro" id="IPR036182">
    <property type="entry name" value="PCuAC_sf"/>
</dbReference>
<dbReference type="EMBL" id="BOOF01000001">
    <property type="protein sequence ID" value="GIH59234.1"/>
    <property type="molecule type" value="Genomic_DNA"/>
</dbReference>
<sequence length="233" mass="24508">MRFLRVLRDSMSRGSHNFRAVNNRKRGYSASKDASERAEVDMRRILAALCIAAAAVTAAACGDIKQDYYTQTMPQNEGANVNLPGLLLRNAFIIGSQQPAPPGTDMPMYMMLLNESGRTDRLVSVDTGGLFREARLPGGGLEIPGGRYVGGTALPQVLLAGLTRPLGSGGTIPVTFRFQNAGTVRIDVPVLPPGAWRSTYSPWPGASPSPSPSSSPAVSPSLSPSPSPSPAGS</sequence>
<dbReference type="SUPFAM" id="SSF110087">
    <property type="entry name" value="DR1885-like metal-binding protein"/>
    <property type="match status" value="1"/>
</dbReference>
<protein>
    <recommendedName>
        <fullName evidence="4">Copper chaperone PCu(A)C</fullName>
    </recommendedName>
</protein>
<evidence type="ECO:0008006" key="4">
    <source>
        <dbReference type="Google" id="ProtNLM"/>
    </source>
</evidence>
<dbReference type="InterPro" id="IPR007410">
    <property type="entry name" value="LpqE-like"/>
</dbReference>
<feature type="region of interest" description="Disordered" evidence="1">
    <location>
        <begin position="197"/>
        <end position="233"/>
    </location>
</feature>
<dbReference type="Pfam" id="PF04314">
    <property type="entry name" value="PCuAC"/>
    <property type="match status" value="1"/>
</dbReference>
<evidence type="ECO:0000256" key="1">
    <source>
        <dbReference type="SAM" id="MobiDB-lite"/>
    </source>
</evidence>
<name>A0ABQ4GCT2_9ACTN</name>
<accession>A0ABQ4GCT2</accession>
<dbReference type="Gene3D" id="2.60.40.1890">
    <property type="entry name" value="PCu(A)C copper chaperone"/>
    <property type="match status" value="1"/>
</dbReference>
<dbReference type="Proteomes" id="UP000660454">
    <property type="component" value="Unassembled WGS sequence"/>
</dbReference>
<feature type="compositionally biased region" description="Pro residues" evidence="1">
    <location>
        <begin position="223"/>
        <end position="233"/>
    </location>
</feature>
<evidence type="ECO:0000313" key="3">
    <source>
        <dbReference type="Proteomes" id="UP000660454"/>
    </source>
</evidence>
<comment type="caution">
    <text evidence="2">The sequence shown here is derived from an EMBL/GenBank/DDBJ whole genome shotgun (WGS) entry which is preliminary data.</text>
</comment>